<dbReference type="InterPro" id="IPR043968">
    <property type="entry name" value="SGNH"/>
</dbReference>
<evidence type="ECO:0000256" key="7">
    <source>
        <dbReference type="ARBA" id="ARBA00023315"/>
    </source>
</evidence>
<evidence type="ECO:0000256" key="2">
    <source>
        <dbReference type="ARBA" id="ARBA00022475"/>
    </source>
</evidence>
<protein>
    <submittedName>
        <fullName evidence="11">Acyltransferase family protein</fullName>
        <ecNumber evidence="11">2.3.1.-</ecNumber>
    </submittedName>
</protein>
<feature type="transmembrane region" description="Helical" evidence="8">
    <location>
        <begin position="202"/>
        <end position="220"/>
    </location>
</feature>
<dbReference type="EMBL" id="JBHSGI010000032">
    <property type="protein sequence ID" value="MFC4671026.1"/>
    <property type="molecule type" value="Genomic_DNA"/>
</dbReference>
<accession>A0ABV9KN39</accession>
<organism evidence="11 12">
    <name type="scientific">Seohaeicola nanhaiensis</name>
    <dbReference type="NCBI Taxonomy" id="1387282"/>
    <lineage>
        <taxon>Bacteria</taxon>
        <taxon>Pseudomonadati</taxon>
        <taxon>Pseudomonadota</taxon>
        <taxon>Alphaproteobacteria</taxon>
        <taxon>Rhodobacterales</taxon>
        <taxon>Roseobacteraceae</taxon>
        <taxon>Seohaeicola</taxon>
    </lineage>
</organism>
<feature type="transmembrane region" description="Helical" evidence="8">
    <location>
        <begin position="232"/>
        <end position="248"/>
    </location>
</feature>
<comment type="subcellular location">
    <subcellularLocation>
        <location evidence="1">Cell membrane</location>
        <topology evidence="1">Multi-pass membrane protein</topology>
    </subcellularLocation>
</comment>
<dbReference type="Proteomes" id="UP001595973">
    <property type="component" value="Unassembled WGS sequence"/>
</dbReference>
<evidence type="ECO:0000256" key="6">
    <source>
        <dbReference type="ARBA" id="ARBA00023136"/>
    </source>
</evidence>
<dbReference type="SUPFAM" id="SSF52266">
    <property type="entry name" value="SGNH hydrolase"/>
    <property type="match status" value="1"/>
</dbReference>
<dbReference type="InterPro" id="IPR036514">
    <property type="entry name" value="SGNH_hydro_sf"/>
</dbReference>
<evidence type="ECO:0000313" key="11">
    <source>
        <dbReference type="EMBL" id="MFC4671026.1"/>
    </source>
</evidence>
<name>A0ABV9KN39_9RHOB</name>
<keyword evidence="5 8" id="KW-1133">Transmembrane helix</keyword>
<dbReference type="Gene3D" id="3.40.50.1110">
    <property type="entry name" value="SGNH hydrolase"/>
    <property type="match status" value="1"/>
</dbReference>
<evidence type="ECO:0000256" key="1">
    <source>
        <dbReference type="ARBA" id="ARBA00004651"/>
    </source>
</evidence>
<feature type="transmembrane region" description="Helical" evidence="8">
    <location>
        <begin position="254"/>
        <end position="273"/>
    </location>
</feature>
<reference evidence="12" key="1">
    <citation type="journal article" date="2019" name="Int. J. Syst. Evol. Microbiol.">
        <title>The Global Catalogue of Microorganisms (GCM) 10K type strain sequencing project: providing services to taxonomists for standard genome sequencing and annotation.</title>
        <authorList>
            <consortium name="The Broad Institute Genomics Platform"/>
            <consortium name="The Broad Institute Genome Sequencing Center for Infectious Disease"/>
            <person name="Wu L."/>
            <person name="Ma J."/>
        </authorList>
    </citation>
    <scope>NUCLEOTIDE SEQUENCE [LARGE SCALE GENOMIC DNA]</scope>
    <source>
        <strain evidence="12">CGMCC 4.7283</strain>
    </source>
</reference>
<feature type="transmembrane region" description="Helical" evidence="8">
    <location>
        <begin position="282"/>
        <end position="301"/>
    </location>
</feature>
<feature type="transmembrane region" description="Helical" evidence="8">
    <location>
        <begin position="78"/>
        <end position="98"/>
    </location>
</feature>
<dbReference type="Pfam" id="PF19040">
    <property type="entry name" value="SGNH"/>
    <property type="match status" value="1"/>
</dbReference>
<dbReference type="EC" id="2.3.1.-" evidence="11"/>
<evidence type="ECO:0000313" key="12">
    <source>
        <dbReference type="Proteomes" id="UP001595973"/>
    </source>
</evidence>
<sequence length="644" mass="70670">MAAGSAVTYRPEIDGLRSLAVVPVILFHAGFQAFGGGFVGVDVFFVISGFLITSILVRDIAAGRYTLIGFYERRARRILPALFLVSLLCLPVAGILFVPRDFVDFGQSLIAVATFLSNFLFWQEAEYFGANAELKPLLHTWSLAVEEQYYILFPLLLAGLWHWGRARVAAVLVLLSVLSLALAQWGVHAAPSATFYLLPGRAWELLLGALCALVPAAPLVQDGRAAQALRQGLSLAGLGLLIGSVLLMDKTTPLPGFNALFPTVGTALILLCARPGTLVHHLLAQPLLVGIGLISYSAYLWHFPLFAFARYQSLSAPSPWLMAALSLLCLPLAWLSWRFVETPFRDRRFLGRWPLLGTSGAWLAALAALGLTIHLANGFDGRLVRSALISQGEVGHLPMHRKVADTYLRCTPESFAQQSAEYEGYLRCLQSRPGAPEVALIGDSMAEHLFLGLAENLPQANIVFYINHSLPLIAQPESHLIFETLAAQPDLRTVVLTMYYKQKVPELLAEGRSLEGELTETIRWLRVRGKTVVIVGATPSFWFPPYRCAFSLNAGSSGKCDMDVSEFQATEALYDDIFRTVAGREGAEYVRLADLFCNAESCSMRRGDTLLFRDSYHLNIPGSRYVGEALVERSAVLSAMRTAH</sequence>
<keyword evidence="3 11" id="KW-0808">Transferase</keyword>
<comment type="caution">
    <text evidence="11">The sequence shown here is derived from an EMBL/GenBank/DDBJ whole genome shotgun (WGS) entry which is preliminary data.</text>
</comment>
<dbReference type="RefSeq" id="WP_380720867.1">
    <property type="nucleotide sequence ID" value="NZ_JBHSGI010000032.1"/>
</dbReference>
<feature type="transmembrane region" description="Helical" evidence="8">
    <location>
        <begin position="33"/>
        <end position="57"/>
    </location>
</feature>
<evidence type="ECO:0000256" key="4">
    <source>
        <dbReference type="ARBA" id="ARBA00022692"/>
    </source>
</evidence>
<feature type="transmembrane region" description="Helical" evidence="8">
    <location>
        <begin position="321"/>
        <end position="340"/>
    </location>
</feature>
<feature type="transmembrane region" description="Helical" evidence="8">
    <location>
        <begin position="171"/>
        <end position="190"/>
    </location>
</feature>
<evidence type="ECO:0000256" key="8">
    <source>
        <dbReference type="SAM" id="Phobius"/>
    </source>
</evidence>
<dbReference type="InterPro" id="IPR050879">
    <property type="entry name" value="Acyltransferase_3"/>
</dbReference>
<keyword evidence="6 8" id="KW-0472">Membrane</keyword>
<evidence type="ECO:0000256" key="3">
    <source>
        <dbReference type="ARBA" id="ARBA00022679"/>
    </source>
</evidence>
<feature type="domain" description="Acyltransferase 3" evidence="9">
    <location>
        <begin position="11"/>
        <end position="337"/>
    </location>
</feature>
<evidence type="ECO:0000259" key="10">
    <source>
        <dbReference type="Pfam" id="PF19040"/>
    </source>
</evidence>
<evidence type="ECO:0000259" key="9">
    <source>
        <dbReference type="Pfam" id="PF01757"/>
    </source>
</evidence>
<keyword evidence="7 11" id="KW-0012">Acyltransferase</keyword>
<evidence type="ECO:0000256" key="5">
    <source>
        <dbReference type="ARBA" id="ARBA00022989"/>
    </source>
</evidence>
<keyword evidence="12" id="KW-1185">Reference proteome</keyword>
<dbReference type="PANTHER" id="PTHR23028">
    <property type="entry name" value="ACETYLTRANSFERASE"/>
    <property type="match status" value="1"/>
</dbReference>
<feature type="transmembrane region" description="Helical" evidence="8">
    <location>
        <begin position="352"/>
        <end position="376"/>
    </location>
</feature>
<gene>
    <name evidence="11" type="ORF">ACFO5X_20930</name>
</gene>
<dbReference type="InterPro" id="IPR002656">
    <property type="entry name" value="Acyl_transf_3_dom"/>
</dbReference>
<feature type="domain" description="SGNH" evidence="10">
    <location>
        <begin position="426"/>
        <end position="630"/>
    </location>
</feature>
<dbReference type="GO" id="GO:0016746">
    <property type="term" value="F:acyltransferase activity"/>
    <property type="evidence" value="ECO:0007669"/>
    <property type="project" value="UniProtKB-KW"/>
</dbReference>
<dbReference type="Pfam" id="PF01757">
    <property type="entry name" value="Acyl_transf_3"/>
    <property type="match status" value="1"/>
</dbReference>
<keyword evidence="4 8" id="KW-0812">Transmembrane</keyword>
<dbReference type="PANTHER" id="PTHR23028:SF53">
    <property type="entry name" value="ACYL_TRANSF_3 DOMAIN-CONTAINING PROTEIN"/>
    <property type="match status" value="1"/>
</dbReference>
<keyword evidence="2" id="KW-1003">Cell membrane</keyword>
<proteinExistence type="predicted"/>